<reference evidence="2" key="1">
    <citation type="submission" date="2021-04" db="EMBL/GenBank/DDBJ databases">
        <title>Genome based classification of Actinospica acidithermotolerans sp. nov., an actinobacterium isolated from an Indonesian hot spring.</title>
        <authorList>
            <person name="Kusuma A.B."/>
            <person name="Putra K.E."/>
            <person name="Nafisah S."/>
            <person name="Loh J."/>
            <person name="Nouioui I."/>
            <person name="Goodfellow M."/>
        </authorList>
    </citation>
    <scope>NUCLEOTIDE SEQUENCE</scope>
    <source>
        <strain evidence="2">MGRD01-02</strain>
    </source>
</reference>
<name>A0A941IGX2_9ACTN</name>
<dbReference type="AlphaFoldDB" id="A0A941IGX2"/>
<feature type="region of interest" description="Disordered" evidence="1">
    <location>
        <begin position="1"/>
        <end position="88"/>
    </location>
</feature>
<accession>A0A941IGX2</accession>
<feature type="compositionally biased region" description="Acidic residues" evidence="1">
    <location>
        <begin position="77"/>
        <end position="88"/>
    </location>
</feature>
<keyword evidence="3" id="KW-1185">Reference proteome</keyword>
<feature type="non-terminal residue" evidence="2">
    <location>
        <position position="1"/>
    </location>
</feature>
<gene>
    <name evidence="2" type="ORF">KDK95_16295</name>
</gene>
<organism evidence="2 3">
    <name type="scientific">Actinospica acidithermotolerans</name>
    <dbReference type="NCBI Taxonomy" id="2828514"/>
    <lineage>
        <taxon>Bacteria</taxon>
        <taxon>Bacillati</taxon>
        <taxon>Actinomycetota</taxon>
        <taxon>Actinomycetes</taxon>
        <taxon>Catenulisporales</taxon>
        <taxon>Actinospicaceae</taxon>
        <taxon>Actinospica</taxon>
    </lineage>
</organism>
<evidence type="ECO:0000256" key="1">
    <source>
        <dbReference type="SAM" id="MobiDB-lite"/>
    </source>
</evidence>
<dbReference type="Proteomes" id="UP000676325">
    <property type="component" value="Unassembled WGS sequence"/>
</dbReference>
<comment type="caution">
    <text evidence="2">The sequence shown here is derived from an EMBL/GenBank/DDBJ whole genome shotgun (WGS) entry which is preliminary data.</text>
</comment>
<sequence>RSAWPPAVPSPPSPHDRTAESHIESPRATTSTTVQAAGASPSRSGQGGAAQTAPLNRARLHPALQAVPTRDSRLDAEFTDDPAPGDEL</sequence>
<dbReference type="RefSeq" id="WP_212519022.1">
    <property type="nucleotide sequence ID" value="NZ_JAGSOH010000044.1"/>
</dbReference>
<feature type="compositionally biased region" description="Pro residues" evidence="1">
    <location>
        <begin position="1"/>
        <end position="13"/>
    </location>
</feature>
<protein>
    <submittedName>
        <fullName evidence="2">Uncharacterized protein</fullName>
    </submittedName>
</protein>
<dbReference type="EMBL" id="JAGSOH010000044">
    <property type="protein sequence ID" value="MBR7827880.1"/>
    <property type="molecule type" value="Genomic_DNA"/>
</dbReference>
<evidence type="ECO:0000313" key="2">
    <source>
        <dbReference type="EMBL" id="MBR7827880.1"/>
    </source>
</evidence>
<proteinExistence type="predicted"/>
<feature type="compositionally biased region" description="Basic and acidic residues" evidence="1">
    <location>
        <begin position="14"/>
        <end position="25"/>
    </location>
</feature>
<evidence type="ECO:0000313" key="3">
    <source>
        <dbReference type="Proteomes" id="UP000676325"/>
    </source>
</evidence>